<evidence type="ECO:0000259" key="1">
    <source>
        <dbReference type="Pfam" id="PF12697"/>
    </source>
</evidence>
<proteinExistence type="predicted"/>
<dbReference type="Gene3D" id="1.10.10.10">
    <property type="entry name" value="Winged helix-like DNA-binding domain superfamily/Winged helix DNA-binding domain"/>
    <property type="match status" value="1"/>
</dbReference>
<comment type="caution">
    <text evidence="2">The sequence shown here is derived from an EMBL/GenBank/DDBJ whole genome shotgun (WGS) entry which is preliminary data.</text>
</comment>
<dbReference type="Gene3D" id="3.40.50.1820">
    <property type="entry name" value="alpha/beta hydrolase"/>
    <property type="match status" value="1"/>
</dbReference>
<evidence type="ECO:0000313" key="2">
    <source>
        <dbReference type="EMBL" id="MVO98764.1"/>
    </source>
</evidence>
<dbReference type="PRINTS" id="PR00111">
    <property type="entry name" value="ABHYDROLASE"/>
</dbReference>
<evidence type="ECO:0000313" key="3">
    <source>
        <dbReference type="Proteomes" id="UP000490800"/>
    </source>
</evidence>
<dbReference type="RefSeq" id="WP_157333238.1">
    <property type="nucleotide sequence ID" value="NZ_RHLK01000002.1"/>
</dbReference>
<dbReference type="GO" id="GO:0016787">
    <property type="term" value="F:hydrolase activity"/>
    <property type="evidence" value="ECO:0007669"/>
    <property type="project" value="UniProtKB-KW"/>
</dbReference>
<dbReference type="InterPro" id="IPR036388">
    <property type="entry name" value="WH-like_DNA-bd_sf"/>
</dbReference>
<organism evidence="2 3">
    <name type="scientific">Paenibacillus lutrae</name>
    <dbReference type="NCBI Taxonomy" id="2078573"/>
    <lineage>
        <taxon>Bacteria</taxon>
        <taxon>Bacillati</taxon>
        <taxon>Bacillota</taxon>
        <taxon>Bacilli</taxon>
        <taxon>Bacillales</taxon>
        <taxon>Paenibacillaceae</taxon>
        <taxon>Paenibacillus</taxon>
    </lineage>
</organism>
<sequence length="493" mass="56222">MLLQLEDAITIHYKEDSAADQALEVLVFIHDLGLDLTVWDEIIGFFKGHYRIVLYDLRGHGRSTGEDSEAGWSVFVDDLHLLMERLGIRRAHIAGHGGGAVIAVQFCSSYPGMVEKLILISIPVKFPAALMRAKIAERKKLAGEGRLSLAEELAAFTTALPDSASAFRIVRDLYSNMNTDLYFRAMDMLLREDGWKELKRISHRTLVLAGEYDPLYVTSASLAASRLPDASFLIVPDSAYLPFLEQPGTTASWIRRFLQTKQTRAVSDSLLVRDVRGTLQLFLDEGEKKVELAQMLKVNLLGSFQVILNGQEKPDGWNQRYAKSLLLYMIFHPTASREELCDALFPQVPSKTAMRNIKVYLHYFKRMMQAQEGGAPILSVDREHVMLRCVIRCDLLDFLAEIKDLHHADAARKYESAGRLLGNLPDPLLPGIYDEWFMDRKSRLEMEVAELAVWMEDQEKRRGRHQRAEGYRRIARRFLHEEEKEPGTFIQIL</sequence>
<dbReference type="GO" id="GO:0016020">
    <property type="term" value="C:membrane"/>
    <property type="evidence" value="ECO:0007669"/>
    <property type="project" value="TreeGrafter"/>
</dbReference>
<dbReference type="PANTHER" id="PTHR43798">
    <property type="entry name" value="MONOACYLGLYCEROL LIPASE"/>
    <property type="match status" value="1"/>
</dbReference>
<name>A0A7X3JYB3_9BACL</name>
<dbReference type="InterPro" id="IPR050266">
    <property type="entry name" value="AB_hydrolase_sf"/>
</dbReference>
<protein>
    <submittedName>
        <fullName evidence="2">Alpha/beta fold hydrolase</fullName>
    </submittedName>
</protein>
<dbReference type="InterPro" id="IPR000073">
    <property type="entry name" value="AB_hydrolase_1"/>
</dbReference>
<dbReference type="SUPFAM" id="SSF53474">
    <property type="entry name" value="alpha/beta-Hydrolases"/>
    <property type="match status" value="1"/>
</dbReference>
<accession>A0A7X3JYB3</accession>
<feature type="domain" description="AB hydrolase-1" evidence="1">
    <location>
        <begin position="26"/>
        <end position="251"/>
    </location>
</feature>
<dbReference type="InterPro" id="IPR029058">
    <property type="entry name" value="AB_hydrolase_fold"/>
</dbReference>
<dbReference type="OrthoDB" id="9805423at2"/>
<reference evidence="2 3" key="1">
    <citation type="journal article" date="2019" name="Microorganisms">
        <title>Paenibacillus lutrae sp. nov., A Chitinolytic Species Isolated from A River Otter in Castril Natural Park, Granada, Spain.</title>
        <authorList>
            <person name="Rodriguez M."/>
            <person name="Reina J.C."/>
            <person name="Bejar V."/>
            <person name="Llamas I."/>
        </authorList>
    </citation>
    <scope>NUCLEOTIDE SEQUENCE [LARGE SCALE GENOMIC DNA]</scope>
    <source>
        <strain evidence="2 3">N10</strain>
    </source>
</reference>
<keyword evidence="2" id="KW-0378">Hydrolase</keyword>
<dbReference type="Pfam" id="PF12697">
    <property type="entry name" value="Abhydrolase_6"/>
    <property type="match status" value="1"/>
</dbReference>
<dbReference type="PANTHER" id="PTHR43798:SF33">
    <property type="entry name" value="HYDROLASE, PUTATIVE (AFU_ORTHOLOGUE AFUA_2G14860)-RELATED"/>
    <property type="match status" value="1"/>
</dbReference>
<dbReference type="Proteomes" id="UP000490800">
    <property type="component" value="Unassembled WGS sequence"/>
</dbReference>
<dbReference type="EMBL" id="RHLK01000002">
    <property type="protein sequence ID" value="MVO98764.1"/>
    <property type="molecule type" value="Genomic_DNA"/>
</dbReference>
<dbReference type="AlphaFoldDB" id="A0A7X3JYB3"/>
<keyword evidence="3" id="KW-1185">Reference proteome</keyword>
<gene>
    <name evidence="2" type="ORF">EDM21_04385</name>
</gene>